<feature type="transmembrane region" description="Helical" evidence="1">
    <location>
        <begin position="205"/>
        <end position="224"/>
    </location>
</feature>
<organism evidence="5 6">
    <name type="scientific">Comamonas jiangduensis</name>
    <dbReference type="NCBI Taxonomy" id="1194168"/>
    <lineage>
        <taxon>Bacteria</taxon>
        <taxon>Pseudomonadati</taxon>
        <taxon>Pseudomonadota</taxon>
        <taxon>Betaproteobacteria</taxon>
        <taxon>Burkholderiales</taxon>
        <taxon>Comamonadaceae</taxon>
        <taxon>Comamonas</taxon>
    </lineage>
</organism>
<dbReference type="SMART" id="SM00267">
    <property type="entry name" value="GGDEF"/>
    <property type="match status" value="1"/>
</dbReference>
<gene>
    <name evidence="5" type="ORF">ACBP88_08465</name>
</gene>
<feature type="domain" description="EAL" evidence="3">
    <location>
        <begin position="539"/>
        <end position="797"/>
    </location>
</feature>
<dbReference type="NCBIfam" id="TIGR00229">
    <property type="entry name" value="sensory_box"/>
    <property type="match status" value="1"/>
</dbReference>
<dbReference type="InterPro" id="IPR035965">
    <property type="entry name" value="PAS-like_dom_sf"/>
</dbReference>
<evidence type="ECO:0000259" key="2">
    <source>
        <dbReference type="PROSITE" id="PS50112"/>
    </source>
</evidence>
<dbReference type="InterPro" id="IPR000160">
    <property type="entry name" value="GGDEF_dom"/>
</dbReference>
<dbReference type="InterPro" id="IPR052155">
    <property type="entry name" value="Biofilm_reg_signaling"/>
</dbReference>
<dbReference type="Proteomes" id="UP001567350">
    <property type="component" value="Unassembled WGS sequence"/>
</dbReference>
<dbReference type="NCBIfam" id="TIGR00254">
    <property type="entry name" value="GGDEF"/>
    <property type="match status" value="1"/>
</dbReference>
<accession>A0ABV4ICC9</accession>
<sequence length="814" mass="90677">MPHSTISKTYTWRRWIFISAVAVQLLVASSSIALMSSVRVVVSGESLWSKGFSSAVMHLQRYAETGNLQDYTDFQKSLSIPIGMGEARQVLDAQTRNNSAIREGLLQGENHPSDVDSLLRILPWVWNLQTLAPTIEYWRRGDRHVQAIQALGHQIQERRSTDKPVTAAEIDAWHQQISDLGNTVMPLSKQFSASLGSNSRQLGRLLLIINLLTAMVLSLIYWLSVQRAIAESAKAYSELEVERQRSSVTLAALGDGVITLDVQQRILYANPSTSQLLDLTSAQLLGRNIAEVLGFVPELIATHNASLAQAKKSNSDNHVHWITRPGKDNVAVRVSITALESESKHSGTVIVLHDVSQEQNYMRMLAWQASHDALTGLQNRASFEQYLEQIIGRQQASLLQLNLDHFKMINATYGHSVGDEVLRQVCHLLRSALRESDALARIGGDEFAILLTNCPPHAAMQTAERLRKSVHELNVHWHQKNLHTGVSIGVVHIEPHHSSAPQSLLSMADNACKHAKESGRNRISVYNPFNRIFQRYQGDMEWVQRLRSSLENNQFSLMAQTVYPLKPQPKGMGGVHFEVLLRLQDGQGPLIAPSVFIPIAERYDLMPHIDRWVVRNTLKLLRTHLSEGANISTCSINLSGASLGDNELLDFIRHNIWEHGVSAEKLCFEITETSAIASLESATFMITELRKLGCRFSLDDFGSGMASFKYLQQLPVDYLKIDGSFVQDMLKNPSNHAMVEAIHHIGRVLGKHTVAEFVGDAATFEALKAMGVDYAQGFYIAPPVPLNAEFFVRAALPPPQIVPAGTERKPVPRH</sequence>
<feature type="transmembrane region" description="Helical" evidence="1">
    <location>
        <begin position="15"/>
        <end position="42"/>
    </location>
</feature>
<feature type="domain" description="PAS" evidence="2">
    <location>
        <begin position="242"/>
        <end position="293"/>
    </location>
</feature>
<dbReference type="InterPro" id="IPR043128">
    <property type="entry name" value="Rev_trsase/Diguanyl_cyclase"/>
</dbReference>
<keyword evidence="6" id="KW-1185">Reference proteome</keyword>
<evidence type="ECO:0000313" key="5">
    <source>
        <dbReference type="EMBL" id="MEZ2739493.1"/>
    </source>
</evidence>
<dbReference type="SMART" id="SM00091">
    <property type="entry name" value="PAS"/>
    <property type="match status" value="1"/>
</dbReference>
<dbReference type="PROSITE" id="PS50112">
    <property type="entry name" value="PAS"/>
    <property type="match status" value="1"/>
</dbReference>
<reference evidence="5 6" key="1">
    <citation type="submission" date="2024-08" db="EMBL/GenBank/DDBJ databases">
        <authorList>
            <person name="Feng Z."/>
            <person name="Ronholm J."/>
        </authorList>
    </citation>
    <scope>NUCLEOTIDE SEQUENCE [LARGE SCALE GENOMIC DNA]</scope>
    <source>
        <strain evidence="5 6">4-AB0-8</strain>
    </source>
</reference>
<dbReference type="Gene3D" id="3.30.70.270">
    <property type="match status" value="1"/>
</dbReference>
<dbReference type="Pfam" id="PF00990">
    <property type="entry name" value="GGDEF"/>
    <property type="match status" value="1"/>
</dbReference>
<dbReference type="Gene3D" id="3.20.20.450">
    <property type="entry name" value="EAL domain"/>
    <property type="match status" value="1"/>
</dbReference>
<dbReference type="CDD" id="cd01949">
    <property type="entry name" value="GGDEF"/>
    <property type="match status" value="1"/>
</dbReference>
<dbReference type="Gene3D" id="3.30.450.20">
    <property type="entry name" value="PAS domain"/>
    <property type="match status" value="1"/>
</dbReference>
<dbReference type="PROSITE" id="PS50887">
    <property type="entry name" value="GGDEF"/>
    <property type="match status" value="1"/>
</dbReference>
<dbReference type="SUPFAM" id="SSF55785">
    <property type="entry name" value="PYP-like sensor domain (PAS domain)"/>
    <property type="match status" value="1"/>
</dbReference>
<proteinExistence type="predicted"/>
<evidence type="ECO:0000256" key="1">
    <source>
        <dbReference type="SAM" id="Phobius"/>
    </source>
</evidence>
<dbReference type="PANTHER" id="PTHR44757:SF4">
    <property type="entry name" value="DIGUANYLATE CYCLASE DGCE-RELATED"/>
    <property type="match status" value="1"/>
</dbReference>
<dbReference type="InterPro" id="IPR000014">
    <property type="entry name" value="PAS"/>
</dbReference>
<dbReference type="CDD" id="cd01948">
    <property type="entry name" value="EAL"/>
    <property type="match status" value="1"/>
</dbReference>
<dbReference type="InterPro" id="IPR029787">
    <property type="entry name" value="Nucleotide_cyclase"/>
</dbReference>
<dbReference type="CDD" id="cd00130">
    <property type="entry name" value="PAS"/>
    <property type="match status" value="1"/>
</dbReference>
<evidence type="ECO:0000313" key="6">
    <source>
        <dbReference type="Proteomes" id="UP001567350"/>
    </source>
</evidence>
<feature type="domain" description="GGDEF" evidence="4">
    <location>
        <begin position="394"/>
        <end position="528"/>
    </location>
</feature>
<dbReference type="SMART" id="SM00052">
    <property type="entry name" value="EAL"/>
    <property type="match status" value="1"/>
</dbReference>
<evidence type="ECO:0000259" key="4">
    <source>
        <dbReference type="PROSITE" id="PS50887"/>
    </source>
</evidence>
<dbReference type="SUPFAM" id="SSF141868">
    <property type="entry name" value="EAL domain-like"/>
    <property type="match status" value="1"/>
</dbReference>
<dbReference type="Pfam" id="PF00563">
    <property type="entry name" value="EAL"/>
    <property type="match status" value="1"/>
</dbReference>
<dbReference type="Pfam" id="PF13426">
    <property type="entry name" value="PAS_9"/>
    <property type="match status" value="1"/>
</dbReference>
<comment type="caution">
    <text evidence="5">The sequence shown here is derived from an EMBL/GenBank/DDBJ whole genome shotgun (WGS) entry which is preliminary data.</text>
</comment>
<name>A0ABV4ICC9_9BURK</name>
<dbReference type="SUPFAM" id="SSF55073">
    <property type="entry name" value="Nucleotide cyclase"/>
    <property type="match status" value="1"/>
</dbReference>
<dbReference type="InterPro" id="IPR001633">
    <property type="entry name" value="EAL_dom"/>
</dbReference>
<dbReference type="RefSeq" id="WP_370892205.1">
    <property type="nucleotide sequence ID" value="NZ_JBGJLR010000007.1"/>
</dbReference>
<protein>
    <submittedName>
        <fullName evidence="5">Bifunctional diguanylate cyclase/phosphodiesterase</fullName>
    </submittedName>
</protein>
<evidence type="ECO:0000259" key="3">
    <source>
        <dbReference type="PROSITE" id="PS50883"/>
    </source>
</evidence>
<keyword evidence="1" id="KW-0812">Transmembrane</keyword>
<keyword evidence="1" id="KW-1133">Transmembrane helix</keyword>
<dbReference type="PANTHER" id="PTHR44757">
    <property type="entry name" value="DIGUANYLATE CYCLASE DGCP"/>
    <property type="match status" value="1"/>
</dbReference>
<dbReference type="EMBL" id="JBGJLR010000007">
    <property type="protein sequence ID" value="MEZ2739493.1"/>
    <property type="molecule type" value="Genomic_DNA"/>
</dbReference>
<dbReference type="PROSITE" id="PS50883">
    <property type="entry name" value="EAL"/>
    <property type="match status" value="1"/>
</dbReference>
<keyword evidence="1" id="KW-0472">Membrane</keyword>
<dbReference type="InterPro" id="IPR035919">
    <property type="entry name" value="EAL_sf"/>
</dbReference>